<name>A0A0D8ZLA1_9CYAN</name>
<protein>
    <submittedName>
        <fullName evidence="2">Uncharacterized protein</fullName>
    </submittedName>
</protein>
<feature type="compositionally biased region" description="Basic residues" evidence="1">
    <location>
        <begin position="125"/>
        <end position="136"/>
    </location>
</feature>
<feature type="compositionally biased region" description="Low complexity" evidence="1">
    <location>
        <begin position="104"/>
        <end position="116"/>
    </location>
</feature>
<evidence type="ECO:0000256" key="1">
    <source>
        <dbReference type="SAM" id="MobiDB-lite"/>
    </source>
</evidence>
<comment type="caution">
    <text evidence="2">The sequence shown here is derived from an EMBL/GenBank/DDBJ whole genome shotgun (WGS) entry which is preliminary data.</text>
</comment>
<dbReference type="RefSeq" id="WP_045057136.1">
    <property type="nucleotide sequence ID" value="NZ_CAWMDP010000049.1"/>
</dbReference>
<evidence type="ECO:0000313" key="2">
    <source>
        <dbReference type="EMBL" id="KJH69515.1"/>
    </source>
</evidence>
<sequence>MQNSQPANPTVAKLLEADAQLAAQEIELSAQLKSIGEKRHSLKTVIDMFAPEHTADTTPVAIPAQPLEVVAIQQVESTTPERSLVDQDITSPELNSANADTTEAPALQPQKQQAKKNSSATSNKQTKKSAPAKKPSKAPDTWQQYVKDEFYGATLSEAVAQVMQEHSEQVLEIAAIIDAIFTSNIPKEVRSTARERVSNVLSVGAKSGKWYRGQLGKYSMSKAAVEG</sequence>
<feature type="compositionally biased region" description="Polar residues" evidence="1">
    <location>
        <begin position="88"/>
        <end position="101"/>
    </location>
</feature>
<dbReference type="EMBL" id="JYON01000041">
    <property type="protein sequence ID" value="KJH69515.1"/>
    <property type="molecule type" value="Genomic_DNA"/>
</dbReference>
<dbReference type="AlphaFoldDB" id="A0A0D8ZLA1"/>
<proteinExistence type="predicted"/>
<gene>
    <name evidence="2" type="ORF">UH38_23455</name>
</gene>
<accession>A0A0D8ZLA1</accession>
<evidence type="ECO:0000313" key="3">
    <source>
        <dbReference type="Proteomes" id="UP000032452"/>
    </source>
</evidence>
<keyword evidence="3" id="KW-1185">Reference proteome</keyword>
<organism evidence="2 3">
    <name type="scientific">Aliterella atlantica CENA595</name>
    <dbReference type="NCBI Taxonomy" id="1618023"/>
    <lineage>
        <taxon>Bacteria</taxon>
        <taxon>Bacillati</taxon>
        <taxon>Cyanobacteriota</taxon>
        <taxon>Cyanophyceae</taxon>
        <taxon>Chroococcidiopsidales</taxon>
        <taxon>Aliterellaceae</taxon>
        <taxon>Aliterella</taxon>
    </lineage>
</organism>
<reference evidence="2 3" key="1">
    <citation type="submission" date="2015-02" db="EMBL/GenBank/DDBJ databases">
        <title>Draft genome of a novel marine cyanobacterium (Chroococcales) isolated from South Atlantic Ocean.</title>
        <authorList>
            <person name="Rigonato J."/>
            <person name="Alvarenga D.O."/>
            <person name="Branco L.H."/>
            <person name="Varani A.M."/>
            <person name="Brandini F.P."/>
            <person name="Fiore M.F."/>
        </authorList>
    </citation>
    <scope>NUCLEOTIDE SEQUENCE [LARGE SCALE GENOMIC DNA]</scope>
    <source>
        <strain evidence="2 3">CENA595</strain>
    </source>
</reference>
<feature type="region of interest" description="Disordered" evidence="1">
    <location>
        <begin position="78"/>
        <end position="141"/>
    </location>
</feature>
<dbReference type="Proteomes" id="UP000032452">
    <property type="component" value="Unassembled WGS sequence"/>
</dbReference>
<dbReference type="OrthoDB" id="576348at2"/>